<dbReference type="Pfam" id="PF15892">
    <property type="entry name" value="BNR_4"/>
    <property type="match status" value="1"/>
</dbReference>
<proteinExistence type="predicted"/>
<gene>
    <name evidence="2" type="ORF">FF125_15975</name>
</gene>
<name>A0A5B7TWX9_9FLAO</name>
<evidence type="ECO:0000313" key="3">
    <source>
        <dbReference type="Proteomes" id="UP000306229"/>
    </source>
</evidence>
<dbReference type="CDD" id="cd15482">
    <property type="entry name" value="Sialidase_non-viral"/>
    <property type="match status" value="1"/>
</dbReference>
<dbReference type="SUPFAM" id="SSF110296">
    <property type="entry name" value="Oligoxyloglucan reducing end-specific cellobiohydrolase"/>
    <property type="match status" value="1"/>
</dbReference>
<dbReference type="GO" id="GO:0005975">
    <property type="term" value="P:carbohydrate metabolic process"/>
    <property type="evidence" value="ECO:0007669"/>
    <property type="project" value="InterPro"/>
</dbReference>
<keyword evidence="3" id="KW-1185">Reference proteome</keyword>
<dbReference type="PANTHER" id="PTHR33886">
    <property type="entry name" value="UNSATURATED RHAMNOGALACTURONAN HYDROLASE (EUROFUNG)"/>
    <property type="match status" value="1"/>
</dbReference>
<dbReference type="Gene3D" id="1.50.10.10">
    <property type="match status" value="1"/>
</dbReference>
<dbReference type="AlphaFoldDB" id="A0A5B7TWX9"/>
<evidence type="ECO:0000256" key="1">
    <source>
        <dbReference type="ARBA" id="ARBA00022801"/>
    </source>
</evidence>
<dbReference type="SUPFAM" id="SSF48208">
    <property type="entry name" value="Six-hairpin glycosidases"/>
    <property type="match status" value="1"/>
</dbReference>
<dbReference type="EMBL" id="CP040749">
    <property type="protein sequence ID" value="QCX39863.1"/>
    <property type="molecule type" value="Genomic_DNA"/>
</dbReference>
<organism evidence="2 3">
    <name type="scientific">Aureibaculum algae</name>
    <dbReference type="NCBI Taxonomy" id="2584122"/>
    <lineage>
        <taxon>Bacteria</taxon>
        <taxon>Pseudomonadati</taxon>
        <taxon>Bacteroidota</taxon>
        <taxon>Flavobacteriia</taxon>
        <taxon>Flavobacteriales</taxon>
        <taxon>Flavobacteriaceae</taxon>
        <taxon>Aureibaculum</taxon>
    </lineage>
</organism>
<dbReference type="Pfam" id="PF07470">
    <property type="entry name" value="Glyco_hydro_88"/>
    <property type="match status" value="1"/>
</dbReference>
<protein>
    <recommendedName>
        <fullName evidence="4">Glycoside hydrolase</fullName>
    </recommendedName>
</protein>
<dbReference type="GO" id="GO:0016787">
    <property type="term" value="F:hydrolase activity"/>
    <property type="evidence" value="ECO:0007669"/>
    <property type="project" value="UniProtKB-KW"/>
</dbReference>
<dbReference type="Proteomes" id="UP000306229">
    <property type="component" value="Chromosome"/>
</dbReference>
<accession>A0A5B7TWX9</accession>
<sequence>MRLTLLIVALFVCNNLYPQKFVKQKVLKSKNSSSETFQSMTFNGSWCWFSDPRAVYFEGKHKRTYSGWVDNYGDIHVGFYDHDTREIKSTVIYDNLEPDDHNNPSILFDEEGKLIVFFNRHMMGVQPLYQIKATKPESIESFGKVKELILNDPALKDMGSLNHTYTNPIKLSAENGRIYLFWRGIDGKPSYSFSDDNGENWSIGKIFFMPERIYGFRRPYTKIYSDGVDKIHFVFTDGHPRKEKENSIYYTYYQKGSFYKADGTKIKDLGGDPLLPTELDMVYSGKKGKAKAWNWDVAQDKEGNAVITYVKFPDDEKHIYCYATYNKGKWNNFDLINSGKWFPDTAEGKKEPEPNYSGGMSIDHENPNTLYLSVHRDSVFEIEKWVTKNGGKSWKVNQLTKGSSKNNIRPFAVRNAKEGNPLQVLWMQNTRYPYFAYLRNADFRGRFHSSIKMGLQSPTIDNPVNKENIINIMRQTADWQLANPRYKINETDWHYGAFYTGLRALSEVTGENRYINQLLNIGEAADWQPMDAVFHADRLTVIDNWAWLYGKFKQPEMIDKSKWVLDMHLARNYKKATDVRFKENPYHLEWWTWCDALFMAPPSFVEMWKVTEDEKYLNYMDTQWWKTSDYLYSKEDSLYYRDDRYFEKRSDNNKKIFWSRGNGWVIAGLARILENLPQEYSNRQKFEQQYKEMALKLLSIQSEDGLWRVSLHDPKYLDMGESSGSSFFTFALAWGINNGLISDKYKPNVKKAWAALCSNVNNEGRLGYVQQVAGDPYPFHEDESHVYATGAFLLAGKEMIELVKE</sequence>
<dbReference type="InterPro" id="IPR012341">
    <property type="entry name" value="6hp_glycosidase-like_sf"/>
</dbReference>
<dbReference type="KEGG" id="fbe:FF125_15975"/>
<keyword evidence="1" id="KW-0378">Hydrolase</keyword>
<dbReference type="InterPro" id="IPR010905">
    <property type="entry name" value="Glyco_hydro_88"/>
</dbReference>
<dbReference type="OrthoDB" id="6381507at2"/>
<reference evidence="2 3" key="1">
    <citation type="submission" date="2019-05" db="EMBL/GenBank/DDBJ databases">
        <title>Algicella ahnfeltiae gen. nov., sp. nov., a novel marine bacterium of the family Flavobacteriaceae isolated from a red alga.</title>
        <authorList>
            <person name="Nedashkovskaya O.I."/>
            <person name="Kukhlevskiy A.D."/>
            <person name="Kim S.-G."/>
            <person name="Zhukova N.V."/>
            <person name="Mikhailov V.V."/>
        </authorList>
    </citation>
    <scope>NUCLEOTIDE SEQUENCE [LARGE SCALE GENOMIC DNA]</scope>
    <source>
        <strain evidence="2 3">10Alg115</strain>
    </source>
</reference>
<dbReference type="InterPro" id="IPR008928">
    <property type="entry name" value="6-hairpin_glycosidase_sf"/>
</dbReference>
<dbReference type="PANTHER" id="PTHR33886:SF8">
    <property type="entry name" value="UNSATURATED RHAMNOGALACTURONAN HYDROLASE (EUROFUNG)"/>
    <property type="match status" value="1"/>
</dbReference>
<dbReference type="RefSeq" id="WP_138950737.1">
    <property type="nucleotide sequence ID" value="NZ_CP040749.1"/>
</dbReference>
<evidence type="ECO:0008006" key="4">
    <source>
        <dbReference type="Google" id="ProtNLM"/>
    </source>
</evidence>
<dbReference type="InterPro" id="IPR052043">
    <property type="entry name" value="PolySaccharide_Degr_Enz"/>
</dbReference>
<evidence type="ECO:0000313" key="2">
    <source>
        <dbReference type="EMBL" id="QCX39863.1"/>
    </source>
</evidence>